<name>A0A150IV93_9EURY</name>
<keyword evidence="1" id="KW-0472">Membrane</keyword>
<gene>
    <name evidence="2" type="ORF">AMQ22_01799</name>
</gene>
<dbReference type="EMBL" id="LNGC01000117">
    <property type="protein sequence ID" value="KYC48917.1"/>
    <property type="molecule type" value="Genomic_DNA"/>
</dbReference>
<evidence type="ECO:0000313" key="2">
    <source>
        <dbReference type="EMBL" id="KYC48917.1"/>
    </source>
</evidence>
<keyword evidence="1" id="KW-0812">Transmembrane</keyword>
<organism evidence="2 3">
    <name type="scientific">Candidatus Methanofastidiosum methylothiophilum</name>
    <dbReference type="NCBI Taxonomy" id="1705564"/>
    <lineage>
        <taxon>Archaea</taxon>
        <taxon>Methanobacteriati</taxon>
        <taxon>Methanobacteriota</taxon>
        <taxon>Stenosarchaea group</taxon>
        <taxon>Candidatus Methanofastidiosia</taxon>
        <taxon>Candidatus Methanofastidiosales</taxon>
        <taxon>Candidatus Methanofastidiosaceae</taxon>
        <taxon>Candidatus Methanofastidiosum</taxon>
    </lineage>
</organism>
<protein>
    <submittedName>
        <fullName evidence="2">Uncharacterized protein</fullName>
    </submittedName>
</protein>
<keyword evidence="1" id="KW-1133">Transmembrane helix</keyword>
<dbReference type="AlphaFoldDB" id="A0A150IV93"/>
<comment type="caution">
    <text evidence="2">The sequence shown here is derived from an EMBL/GenBank/DDBJ whole genome shotgun (WGS) entry which is preliminary data.</text>
</comment>
<accession>A0A150IV93</accession>
<reference evidence="2 3" key="1">
    <citation type="journal article" date="2016" name="ISME J.">
        <title>Chasing the elusive Euryarchaeota class WSA2: genomes reveal a uniquely fastidious methyl-reducing methanogen.</title>
        <authorList>
            <person name="Nobu M.K."/>
            <person name="Narihiro T."/>
            <person name="Kuroda K."/>
            <person name="Mei R."/>
            <person name="Liu W.T."/>
        </authorList>
    </citation>
    <scope>NUCLEOTIDE SEQUENCE [LARGE SCALE GENOMIC DNA]</scope>
    <source>
        <strain evidence="2">U1lsi0528_Bin055</strain>
    </source>
</reference>
<sequence length="227" mass="26966">MDKTEIAISIISTVISFIAVITAICLSIIPEMAKNKNQRKMARIRIKHVFGIINVFFEEYRFYNTTKFVYNKNVLLSYDLADLKYKIDILSMLESIKEDIILAKYSEQAKLNSIYYRCYEVFSGFPKPLLSWYILEADIVEYFKFSNESKKYWLHEKEKGIEESKLVFHCYACDKKYSRDEVMSHDDMNDVEKRLYIILGTEICKRDRIPMHLMEKTEPIDISKITY</sequence>
<evidence type="ECO:0000256" key="1">
    <source>
        <dbReference type="SAM" id="Phobius"/>
    </source>
</evidence>
<evidence type="ECO:0000313" key="3">
    <source>
        <dbReference type="Proteomes" id="UP000075398"/>
    </source>
</evidence>
<dbReference type="Proteomes" id="UP000075398">
    <property type="component" value="Unassembled WGS sequence"/>
</dbReference>
<feature type="transmembrane region" description="Helical" evidence="1">
    <location>
        <begin position="6"/>
        <end position="29"/>
    </location>
</feature>
<proteinExistence type="predicted"/>